<dbReference type="InterPro" id="IPR042161">
    <property type="entry name" value="TTC34"/>
</dbReference>
<sequence>MGQRPAAGAEWKTQLSTRARENLHRARTSVDVMLKEKERLGQEKLRQEFAANADRVKHVYSRQREEFGDVFKQNWKLLSRFQKNSLKSQSIVTPPDEPTNCPDYLLVTQKSSQGCRSRKLRITPNLKVIDILEETLDLYSLPYRCLDDIQLSSRKLDLCLHVDCDSSSMQDVFSDLTVMPRTGRNLVAPELYLTRHRKTDSGGSSRSDSGFNSASGRSKKSSRSGSSQVSFVSLTRDRAEAFCIEGDMERLDNRHEKAVSAYCRAYSEEPKYAIGHLKTIPKESLDITIKLLEEWCQFTEEAQAKRSRNGVNINCDQICEFLLGAGHGIAPSSIPANSTQVDMLFKEKKYKDVIERCSRLLDQYPLKPTRVLLQRGLAYLLLGKREKLMIADYLKAYLDDTQETELYVRNCQKEHLPRIIELFRSCATAERPQKGGAKAVDQWRNLVIDCFQFILLFKPTDTKALHALANNLRERKNYNEAITMFSTALQRASAKSNTSSKTIIELLILRSECYLGIGDGEVAVKDVIFAVAMDKATAKSMIFKHLKKNSQREIVVSALEMAEICMNTHKREIRGNIASNGIRRDKQKTLIKQAVQYYKLILLMVPKHKHAMACCGECFCLQGNHSEAIMLFSCVLEIENVCSTLCARGMCHFHVGDLADGLDDFAKAVENFPDNVQALCGRGYANLVTNDPDGAVKDYLKAIVFSVMDSVNYAIEMPVPQQRSLQHYLQMEVNKLLDRVAKKVSRDEDAKVKLKADTIKILETALCIGEFLKYLNVDDVSICLLMVQALRYLNRHDDAERELCEFTDRHPDNEVAMVHLSTFRMKLGKTDQALKDYLDVLRRKGASGLSAAFAQINSADRVGIQDEAHMHAVQLLKESRSADSFKDAIDCFTVAIAAAGVKSAKSLLARAECYAHLGDQIAAIADFTTVLKYDPDVQEALCGRACMQLTLNHQQDTVVDYLHSLSVNFEYTKKHISSLPEQPRLLVVYWLHQHAMNLLSQNVSHHDGQLMSYAKLIGQILVAMDEDNSTWHGLYADALIVEGEYETALEHLNKVTELTPDDLTAVARCALIHIKLGNLEMAVLQLGRLAEDDTQGLNFVMKVLDPNQQAELAKFASDQAEKLTRGNEHNKALHFYSLAVLASDGKQTDLFRKRGKCLARLELYDRAERDLSTVLKLEKSNPLVSDYCARGHVYLLHDKDHQGCNDYIRALDLNSSSALSMVASKPGRSNLARVFYNYAQHNFDNKKFPESLMVCDFGLRIDEKNVDLRKLKSKANKQMGSGCVLQ</sequence>
<dbReference type="GeneID" id="100373435"/>
<organism evidence="2 3">
    <name type="scientific">Saccoglossus kowalevskii</name>
    <name type="common">Acorn worm</name>
    <dbReference type="NCBI Taxonomy" id="10224"/>
    <lineage>
        <taxon>Eukaryota</taxon>
        <taxon>Metazoa</taxon>
        <taxon>Hemichordata</taxon>
        <taxon>Enteropneusta</taxon>
        <taxon>Harrimaniidae</taxon>
        <taxon>Saccoglossus</taxon>
    </lineage>
</organism>
<dbReference type="SMART" id="SM00028">
    <property type="entry name" value="TPR"/>
    <property type="match status" value="10"/>
</dbReference>
<dbReference type="Pfam" id="PF13181">
    <property type="entry name" value="TPR_8"/>
    <property type="match status" value="1"/>
</dbReference>
<dbReference type="PANTHER" id="PTHR44874">
    <property type="entry name" value="TETRATRICOPEPTIDE REPEAT PROTEIN 34"/>
    <property type="match status" value="1"/>
</dbReference>
<feature type="region of interest" description="Disordered" evidence="1">
    <location>
        <begin position="197"/>
        <end position="229"/>
    </location>
</feature>
<evidence type="ECO:0000313" key="3">
    <source>
        <dbReference type="RefSeq" id="XP_002738990.1"/>
    </source>
</evidence>
<keyword evidence="2" id="KW-1185">Reference proteome</keyword>
<evidence type="ECO:0000256" key="1">
    <source>
        <dbReference type="SAM" id="MobiDB-lite"/>
    </source>
</evidence>
<dbReference type="RefSeq" id="XP_002738990.1">
    <property type="nucleotide sequence ID" value="XM_002738944.1"/>
</dbReference>
<name>A0ABM0GWN9_SACKO</name>
<accession>A0ABM0GWN9</accession>
<dbReference type="Pfam" id="PF13432">
    <property type="entry name" value="TPR_16"/>
    <property type="match status" value="1"/>
</dbReference>
<dbReference type="PANTHER" id="PTHR44874:SF1">
    <property type="entry name" value="TETRATRICOPEPTIDE REPEAT PROTEIN 34"/>
    <property type="match status" value="1"/>
</dbReference>
<evidence type="ECO:0000313" key="2">
    <source>
        <dbReference type="Proteomes" id="UP000694865"/>
    </source>
</evidence>
<dbReference type="SUPFAM" id="SSF48452">
    <property type="entry name" value="TPR-like"/>
    <property type="match status" value="5"/>
</dbReference>
<reference evidence="3" key="1">
    <citation type="submission" date="2025-08" db="UniProtKB">
        <authorList>
            <consortium name="RefSeq"/>
        </authorList>
    </citation>
    <scope>IDENTIFICATION</scope>
    <source>
        <tissue evidence="3">Testes</tissue>
    </source>
</reference>
<feature type="compositionally biased region" description="Low complexity" evidence="1">
    <location>
        <begin position="201"/>
        <end position="216"/>
    </location>
</feature>
<gene>
    <name evidence="3" type="primary">LOC100373435</name>
</gene>
<proteinExistence type="predicted"/>
<dbReference type="Gene3D" id="1.25.40.10">
    <property type="entry name" value="Tetratricopeptide repeat domain"/>
    <property type="match status" value="4"/>
</dbReference>
<dbReference type="Proteomes" id="UP000694865">
    <property type="component" value="Unplaced"/>
</dbReference>
<dbReference type="InterPro" id="IPR019734">
    <property type="entry name" value="TPR_rpt"/>
</dbReference>
<dbReference type="InterPro" id="IPR011990">
    <property type="entry name" value="TPR-like_helical_dom_sf"/>
</dbReference>
<protein>
    <submittedName>
        <fullName evidence="3">Uncharacterized protein LOC100373435</fullName>
    </submittedName>
</protein>